<keyword evidence="2" id="KW-1185">Reference proteome</keyword>
<proteinExistence type="predicted"/>
<dbReference type="EMBL" id="MZ334525">
    <property type="protein sequence ID" value="UBF23253.1"/>
    <property type="molecule type" value="Genomic_DNA"/>
</dbReference>
<protein>
    <submittedName>
        <fullName evidence="1">Uncharacterized protein</fullName>
    </submittedName>
</protein>
<accession>A0AAE9BZB0</accession>
<evidence type="ECO:0000313" key="2">
    <source>
        <dbReference type="Proteomes" id="UP000827814"/>
    </source>
</evidence>
<dbReference type="Proteomes" id="UP000827814">
    <property type="component" value="Segment"/>
</dbReference>
<reference evidence="1" key="1">
    <citation type="submission" date="2021-05" db="EMBL/GenBank/DDBJ databases">
        <title>Diversity, taxonomy and evolution of archaeal viruses of the class Caudoviricetes.</title>
        <authorList>
            <person name="Liu Y."/>
            <person name="Demina T.A."/>
            <person name="Roux S."/>
            <person name="Aiewsakun P."/>
            <person name="Kazlauskas D."/>
            <person name="Simmonds P."/>
            <person name="Prangishvili D."/>
            <person name="Oksanen H.M."/>
            <person name="Krupovic M."/>
        </authorList>
    </citation>
    <scope>NUCLEOTIDE SEQUENCE</scope>
    <source>
        <strain evidence="1">HATV-2/44</strain>
    </source>
</reference>
<evidence type="ECO:0000313" key="1">
    <source>
        <dbReference type="EMBL" id="UBF23253.1"/>
    </source>
</evidence>
<sequence>MAIERAPQDGHDDDLGYDRKKLSTREYTFKDKDQSKHQIVDGLKHGEKVFKMYRRRKSNSMKLVSNVWIDDLTEHR</sequence>
<gene>
    <name evidence="1" type="ORF">HATV-2_gp102</name>
</gene>
<name>A0AAE9BZB0_9CAUD</name>
<organism evidence="1 2">
    <name type="scientific">Haloarcula tailed virus 2</name>
    <dbReference type="NCBI Taxonomy" id="2877989"/>
    <lineage>
        <taxon>Viruses</taxon>
        <taxon>Duplodnaviria</taxon>
        <taxon>Heunggongvirae</taxon>
        <taxon>Uroviricota</taxon>
        <taxon>Caudoviricetes</taxon>
        <taxon>Thumleimavirales</taxon>
        <taxon>Soleiviridae</taxon>
        <taxon>Eilatmyovirus</taxon>
        <taxon>Eilatmyovirus salis</taxon>
        <taxon>Eilatmyovirus HATV2</taxon>
    </lineage>
</organism>